<dbReference type="Proteomes" id="UP000275234">
    <property type="component" value="Segment"/>
</dbReference>
<evidence type="ECO:0000313" key="1">
    <source>
        <dbReference type="EMBL" id="AYP69217.1"/>
    </source>
</evidence>
<keyword evidence="2" id="KW-1185">Reference proteome</keyword>
<organism evidence="1 2">
    <name type="scientific">Edwardsiella phage Edno5</name>
    <dbReference type="NCBI Taxonomy" id="2419942"/>
    <lineage>
        <taxon>Viruses</taxon>
        <taxon>Duplodnaviria</taxon>
        <taxon>Heunggongvirae</taxon>
        <taxon>Uroviricota</taxon>
        <taxon>Caudoviricetes</taxon>
        <taxon>Gofduovirus</taxon>
        <taxon>Gofduovirus edno5</taxon>
    </lineage>
</organism>
<dbReference type="EMBL" id="MH898687">
    <property type="protein sequence ID" value="AYP69217.1"/>
    <property type="molecule type" value="Genomic_DNA"/>
</dbReference>
<proteinExistence type="predicted"/>
<protein>
    <submittedName>
        <fullName evidence="1">Uncharacterized protein</fullName>
    </submittedName>
</protein>
<sequence>MWMINGGFMSGEDSELKRIHDAIERCVTKPAPCSLKIDASEFKERVEQELELLKRKGVSEKLLGLFYGRCISLLDEVVLSYHPATTGAGNIGEIIIKFDLGALHELAAAIRAENINNNGAIHN</sequence>
<accession>A0A3G3BYB6</accession>
<evidence type="ECO:0000313" key="2">
    <source>
        <dbReference type="Proteomes" id="UP000275234"/>
    </source>
</evidence>
<name>A0A3G3BYB6_9CAUD</name>
<reference evidence="1 2" key="1">
    <citation type="submission" date="2018-09" db="EMBL/GenBank/DDBJ databases">
        <title>Genomic characterization of Edwardsiella anguillarum, isolated from Greek aquaculture.</title>
        <authorList>
            <person name="Katharios P."/>
            <person name="Kalatzis P.G."/>
            <person name="Kokkari C."/>
            <person name="Wang Q."/>
        </authorList>
    </citation>
    <scope>NUCLEOTIDE SEQUENCE [LARGE SCALE GENOMIC DNA]</scope>
</reference>
<gene>
    <name evidence="1" type="ORF">Edno5_0050</name>
</gene>